<feature type="domain" description="HTH araC/xylS-type" evidence="4">
    <location>
        <begin position="205"/>
        <end position="303"/>
    </location>
</feature>
<dbReference type="SUPFAM" id="SSF51215">
    <property type="entry name" value="Regulatory protein AraC"/>
    <property type="match status" value="1"/>
</dbReference>
<evidence type="ECO:0000313" key="5">
    <source>
        <dbReference type="EMBL" id="HIY60803.1"/>
    </source>
</evidence>
<dbReference type="PROSITE" id="PS01124">
    <property type="entry name" value="HTH_ARAC_FAMILY_2"/>
    <property type="match status" value="1"/>
</dbReference>
<evidence type="ECO:0000256" key="2">
    <source>
        <dbReference type="ARBA" id="ARBA00023125"/>
    </source>
</evidence>
<dbReference type="Proteomes" id="UP000824007">
    <property type="component" value="Unassembled WGS sequence"/>
</dbReference>
<name>A0A9D2C6W5_9FIRM</name>
<dbReference type="PROSITE" id="PS00041">
    <property type="entry name" value="HTH_ARAC_FAMILY_1"/>
    <property type="match status" value="1"/>
</dbReference>
<proteinExistence type="predicted"/>
<dbReference type="SMART" id="SM00342">
    <property type="entry name" value="HTH_ARAC"/>
    <property type="match status" value="1"/>
</dbReference>
<evidence type="ECO:0000256" key="1">
    <source>
        <dbReference type="ARBA" id="ARBA00023015"/>
    </source>
</evidence>
<dbReference type="GO" id="GO:0043565">
    <property type="term" value="F:sequence-specific DNA binding"/>
    <property type="evidence" value="ECO:0007669"/>
    <property type="project" value="InterPro"/>
</dbReference>
<dbReference type="PANTHER" id="PTHR43280:SF2">
    <property type="entry name" value="HTH-TYPE TRANSCRIPTIONAL REGULATOR EXSA"/>
    <property type="match status" value="1"/>
</dbReference>
<dbReference type="Gene3D" id="2.60.120.10">
    <property type="entry name" value="Jelly Rolls"/>
    <property type="match status" value="1"/>
</dbReference>
<dbReference type="InterPro" id="IPR009057">
    <property type="entry name" value="Homeodomain-like_sf"/>
</dbReference>
<dbReference type="InterPro" id="IPR037923">
    <property type="entry name" value="HTH-like"/>
</dbReference>
<evidence type="ECO:0000256" key="3">
    <source>
        <dbReference type="ARBA" id="ARBA00023163"/>
    </source>
</evidence>
<dbReference type="Pfam" id="PF02311">
    <property type="entry name" value="AraC_binding"/>
    <property type="match status" value="1"/>
</dbReference>
<dbReference type="InterPro" id="IPR003313">
    <property type="entry name" value="AraC-bd"/>
</dbReference>
<keyword evidence="3" id="KW-0804">Transcription</keyword>
<organism evidence="5 6">
    <name type="scientific">Candidatus Eisenbergiella pullistercoris</name>
    <dbReference type="NCBI Taxonomy" id="2838555"/>
    <lineage>
        <taxon>Bacteria</taxon>
        <taxon>Bacillati</taxon>
        <taxon>Bacillota</taxon>
        <taxon>Clostridia</taxon>
        <taxon>Lachnospirales</taxon>
        <taxon>Lachnospiraceae</taxon>
        <taxon>Eisenbergiella</taxon>
    </lineage>
</organism>
<dbReference type="EMBL" id="DXDD01000110">
    <property type="protein sequence ID" value="HIY60803.1"/>
    <property type="molecule type" value="Genomic_DNA"/>
</dbReference>
<dbReference type="InterPro" id="IPR018060">
    <property type="entry name" value="HTH_AraC"/>
</dbReference>
<sequence>MEENTGKKDPAVLEKKEGISSVPYSLIPLPPSIRIDRICTVHYFEYMSDFFFPGEQHDFWEFLCVDKGEVIVTAGPQKHTLRKDEMIFHQPGEFHAVQSDGETAPNLVVVSFSCGSPAMDFFRSRILRIGEEERELIAGILAEAGKAFSTPLDDPYTKEMALSSEAPFGSLQMIRIYLEQLLIRLVRQAEKPAGKKARADGDLYGQLISYLENHLSCQLTIEQICRDNLISRSRLQKLFRERSGCGIIDCFSRMKIDAARQLIRSRRLNFSQIADALGYTSVHYFSRQFKKVTGMSPSEYSASIKLLSEEPSLRR</sequence>
<keyword evidence="1" id="KW-0805">Transcription regulation</keyword>
<dbReference type="PANTHER" id="PTHR43280">
    <property type="entry name" value="ARAC-FAMILY TRANSCRIPTIONAL REGULATOR"/>
    <property type="match status" value="1"/>
</dbReference>
<protein>
    <submittedName>
        <fullName evidence="5">AraC family transcriptional regulator</fullName>
    </submittedName>
</protein>
<accession>A0A9D2C6W5</accession>
<dbReference type="SUPFAM" id="SSF46689">
    <property type="entry name" value="Homeodomain-like"/>
    <property type="match status" value="1"/>
</dbReference>
<dbReference type="PRINTS" id="PR00032">
    <property type="entry name" value="HTHARAC"/>
</dbReference>
<dbReference type="Gene3D" id="1.10.10.60">
    <property type="entry name" value="Homeodomain-like"/>
    <property type="match status" value="1"/>
</dbReference>
<dbReference type="InterPro" id="IPR018062">
    <property type="entry name" value="HTH_AraC-typ_CS"/>
</dbReference>
<comment type="caution">
    <text evidence="5">The sequence shown here is derived from an EMBL/GenBank/DDBJ whole genome shotgun (WGS) entry which is preliminary data.</text>
</comment>
<dbReference type="InterPro" id="IPR014710">
    <property type="entry name" value="RmlC-like_jellyroll"/>
</dbReference>
<dbReference type="Pfam" id="PF12833">
    <property type="entry name" value="HTH_18"/>
    <property type="match status" value="1"/>
</dbReference>
<dbReference type="GO" id="GO:0003700">
    <property type="term" value="F:DNA-binding transcription factor activity"/>
    <property type="evidence" value="ECO:0007669"/>
    <property type="project" value="InterPro"/>
</dbReference>
<reference evidence="5" key="1">
    <citation type="journal article" date="2021" name="PeerJ">
        <title>Extensive microbial diversity within the chicken gut microbiome revealed by metagenomics and culture.</title>
        <authorList>
            <person name="Gilroy R."/>
            <person name="Ravi A."/>
            <person name="Getino M."/>
            <person name="Pursley I."/>
            <person name="Horton D.L."/>
            <person name="Alikhan N.F."/>
            <person name="Baker D."/>
            <person name="Gharbi K."/>
            <person name="Hall N."/>
            <person name="Watson M."/>
            <person name="Adriaenssens E.M."/>
            <person name="Foster-Nyarko E."/>
            <person name="Jarju S."/>
            <person name="Secka A."/>
            <person name="Antonio M."/>
            <person name="Oren A."/>
            <person name="Chaudhuri R.R."/>
            <person name="La Ragione R."/>
            <person name="Hildebrand F."/>
            <person name="Pallen M.J."/>
        </authorList>
    </citation>
    <scope>NUCLEOTIDE SEQUENCE</scope>
    <source>
        <strain evidence="5">ChiSxjej3B15-24422</strain>
    </source>
</reference>
<evidence type="ECO:0000313" key="6">
    <source>
        <dbReference type="Proteomes" id="UP000824007"/>
    </source>
</evidence>
<keyword evidence="2" id="KW-0238">DNA-binding</keyword>
<reference evidence="5" key="2">
    <citation type="submission" date="2021-04" db="EMBL/GenBank/DDBJ databases">
        <authorList>
            <person name="Gilroy R."/>
        </authorList>
    </citation>
    <scope>NUCLEOTIDE SEQUENCE</scope>
    <source>
        <strain evidence="5">ChiSxjej3B15-24422</strain>
    </source>
</reference>
<dbReference type="AlphaFoldDB" id="A0A9D2C6W5"/>
<evidence type="ECO:0000259" key="4">
    <source>
        <dbReference type="PROSITE" id="PS01124"/>
    </source>
</evidence>
<dbReference type="InterPro" id="IPR020449">
    <property type="entry name" value="Tscrpt_reg_AraC-type_HTH"/>
</dbReference>
<gene>
    <name evidence="5" type="ORF">H9831_09010</name>
</gene>